<dbReference type="GeneID" id="6348015"/>
<dbReference type="RefSeq" id="XP_001940053.1">
    <property type="nucleotide sequence ID" value="XM_001940018.1"/>
</dbReference>
<comment type="caution">
    <text evidence="1">The sequence shown here is derived from an EMBL/GenBank/DDBJ whole genome shotgun (WGS) entry which is preliminary data.</text>
</comment>
<sequence length="124" mass="13361">MAVMTSVGSHHSIIGSSTLANRASTATLSRSSQPTNSSTQVAAPLSSCSANSSTTLVDDGTANQSCSDQQHLTEANLLQHQQRYNDAAVALKEEAQARKLQEVGSKLGFDLPLHRYEKDKWKPY</sequence>
<evidence type="ECO:0000313" key="2">
    <source>
        <dbReference type="Proteomes" id="UP000245464"/>
    </source>
</evidence>
<organism evidence="1 2">
    <name type="scientific">Pyrenophora tritici-repentis</name>
    <dbReference type="NCBI Taxonomy" id="45151"/>
    <lineage>
        <taxon>Eukaryota</taxon>
        <taxon>Fungi</taxon>
        <taxon>Dikarya</taxon>
        <taxon>Ascomycota</taxon>
        <taxon>Pezizomycotina</taxon>
        <taxon>Dothideomycetes</taxon>
        <taxon>Pleosporomycetidae</taxon>
        <taxon>Pleosporales</taxon>
        <taxon>Pleosporineae</taxon>
        <taxon>Pleosporaceae</taxon>
        <taxon>Pyrenophora</taxon>
    </lineage>
</organism>
<reference evidence="1 2" key="1">
    <citation type="journal article" date="2018" name="BMC Genomics">
        <title>Comparative genomics of the wheat fungal pathogen Pyrenophora tritici-repentis reveals chromosomal variations and genome plasticity.</title>
        <authorList>
            <person name="Moolhuijzen P."/>
            <person name="See P.T."/>
            <person name="Hane J.K."/>
            <person name="Shi G."/>
            <person name="Liu Z."/>
            <person name="Oliver R.P."/>
            <person name="Moffat C.S."/>
        </authorList>
    </citation>
    <scope>NUCLEOTIDE SEQUENCE [LARGE SCALE GENOMIC DNA]</scope>
    <source>
        <strain evidence="1">M4</strain>
    </source>
</reference>
<dbReference type="EMBL" id="NQIK02000007">
    <property type="protein sequence ID" value="KAF7568399.1"/>
    <property type="molecule type" value="Genomic_DNA"/>
</dbReference>
<name>A0A2W1HGE7_9PLEO</name>
<protein>
    <submittedName>
        <fullName evidence="1">Uncharacterized protein</fullName>
    </submittedName>
</protein>
<gene>
    <name evidence="1" type="ORF">PtrM4_130120</name>
</gene>
<proteinExistence type="predicted"/>
<dbReference type="Proteomes" id="UP000245464">
    <property type="component" value="Chromosome 7"/>
</dbReference>
<evidence type="ECO:0000313" key="1">
    <source>
        <dbReference type="EMBL" id="KAF7568399.1"/>
    </source>
</evidence>
<dbReference type="KEGG" id="ptrr:6348015"/>
<dbReference type="AlphaFoldDB" id="A0A2W1HGE7"/>
<accession>A0A2W1HGE7</accession>